<proteinExistence type="predicted"/>
<gene>
    <name evidence="2" type="ORF">LSALG_LOCUS27325</name>
</gene>
<organism evidence="2 3">
    <name type="scientific">Lactuca saligna</name>
    <name type="common">Willowleaf lettuce</name>
    <dbReference type="NCBI Taxonomy" id="75948"/>
    <lineage>
        <taxon>Eukaryota</taxon>
        <taxon>Viridiplantae</taxon>
        <taxon>Streptophyta</taxon>
        <taxon>Embryophyta</taxon>
        <taxon>Tracheophyta</taxon>
        <taxon>Spermatophyta</taxon>
        <taxon>Magnoliopsida</taxon>
        <taxon>eudicotyledons</taxon>
        <taxon>Gunneridae</taxon>
        <taxon>Pentapetalae</taxon>
        <taxon>asterids</taxon>
        <taxon>campanulids</taxon>
        <taxon>Asterales</taxon>
        <taxon>Asteraceae</taxon>
        <taxon>Cichorioideae</taxon>
        <taxon>Cichorieae</taxon>
        <taxon>Lactucinae</taxon>
        <taxon>Lactuca</taxon>
    </lineage>
</organism>
<feature type="region of interest" description="Disordered" evidence="1">
    <location>
        <begin position="1"/>
        <end position="45"/>
    </location>
</feature>
<evidence type="ECO:0000313" key="3">
    <source>
        <dbReference type="Proteomes" id="UP001177003"/>
    </source>
</evidence>
<dbReference type="AlphaFoldDB" id="A0AA36EA93"/>
<name>A0AA36EA93_LACSI</name>
<accession>A0AA36EA93</accession>
<sequence>MKGIQEGPSGQAQTPKKRKGQGAAPSVPKRQNVKKQQDSDDDAPVSQRHLKDLYQKLDSLIGSISSSSNITYFEAAVKVMLDTLVKEHAANLEKPNKAVENSTQSFKESTEKVDKLIIDAPAFMTDLRSAADSNVSNENKTSISYQITKLQEDLVVESKIMDELALKTTRVRVLSTKLTSANNEIVKLKSERAVMKRCMSDVNALLSNLIKAHDPMLPLTTCKDLAKKLCPIVAMLNRLEGV</sequence>
<evidence type="ECO:0000256" key="1">
    <source>
        <dbReference type="SAM" id="MobiDB-lite"/>
    </source>
</evidence>
<keyword evidence="3" id="KW-1185">Reference proteome</keyword>
<evidence type="ECO:0000313" key="2">
    <source>
        <dbReference type="EMBL" id="CAI9287997.1"/>
    </source>
</evidence>
<protein>
    <submittedName>
        <fullName evidence="2">Uncharacterized protein</fullName>
    </submittedName>
</protein>
<reference evidence="2" key="1">
    <citation type="submission" date="2023-04" db="EMBL/GenBank/DDBJ databases">
        <authorList>
            <person name="Vijverberg K."/>
            <person name="Xiong W."/>
            <person name="Schranz E."/>
        </authorList>
    </citation>
    <scope>NUCLEOTIDE SEQUENCE</scope>
</reference>
<dbReference type="EMBL" id="OX465081">
    <property type="protein sequence ID" value="CAI9287997.1"/>
    <property type="molecule type" value="Genomic_DNA"/>
</dbReference>
<dbReference type="Proteomes" id="UP001177003">
    <property type="component" value="Chromosome 5"/>
</dbReference>